<dbReference type="AlphaFoldDB" id="A0A0M4FRD2"/>
<dbReference type="PANTHER" id="PTHR48081:SF13">
    <property type="entry name" value="ALPHA_BETA HYDROLASE"/>
    <property type="match status" value="1"/>
</dbReference>
<feature type="domain" description="BD-FAE-like" evidence="2">
    <location>
        <begin position="57"/>
        <end position="262"/>
    </location>
</feature>
<reference evidence="4" key="1">
    <citation type="submission" date="2015-08" db="EMBL/GenBank/DDBJ databases">
        <title>Genome sequencing project for genomic taxonomy and phylogenomics of Bacillus-like bacteria.</title>
        <authorList>
            <person name="Liu B."/>
            <person name="Wang J."/>
            <person name="Zhu Y."/>
            <person name="Liu G."/>
            <person name="Chen Q."/>
            <person name="Chen Z."/>
            <person name="Lan J."/>
            <person name="Che J."/>
            <person name="Ge C."/>
            <person name="Shi H."/>
            <person name="Pan Z."/>
            <person name="Liu X."/>
        </authorList>
    </citation>
    <scope>NUCLEOTIDE SEQUENCE [LARGE SCALE GENOMIC DNA]</scope>
    <source>
        <strain evidence="4">FJAT-4402</strain>
    </source>
</reference>
<dbReference type="Pfam" id="PF20434">
    <property type="entry name" value="BD-FAE"/>
    <property type="match status" value="1"/>
</dbReference>
<dbReference type="InterPro" id="IPR029058">
    <property type="entry name" value="AB_hydrolase_fold"/>
</dbReference>
<dbReference type="RefSeq" id="WP_053602004.1">
    <property type="nucleotide sequence ID" value="NZ_CP012600.1"/>
</dbReference>
<dbReference type="EMBL" id="CP012600">
    <property type="protein sequence ID" value="ALC80280.1"/>
    <property type="molecule type" value="Genomic_DNA"/>
</dbReference>
<reference evidence="3 4" key="2">
    <citation type="journal article" date="2016" name="Int. J. Syst. Evol. Microbiol.">
        <title>Bacillus gobiensis sp. nov., isolated from a soil sample.</title>
        <authorList>
            <person name="Liu B."/>
            <person name="Liu G.H."/>
            <person name="Cetin S."/>
            <person name="Schumann P."/>
            <person name="Pan Z.Z."/>
            <person name="Chen Q.Q."/>
        </authorList>
    </citation>
    <scope>NUCLEOTIDE SEQUENCE [LARGE SCALE GENOMIC DNA]</scope>
    <source>
        <strain evidence="3 4">FJAT-4402</strain>
    </source>
</reference>
<evidence type="ECO:0000313" key="4">
    <source>
        <dbReference type="Proteomes" id="UP000067625"/>
    </source>
</evidence>
<dbReference type="OrthoDB" id="9815425at2"/>
<evidence type="ECO:0000259" key="2">
    <source>
        <dbReference type="Pfam" id="PF20434"/>
    </source>
</evidence>
<accession>A0A0M4FRD2</accession>
<dbReference type="STRING" id="1441095.AM592_00695"/>
<organism evidence="3 4">
    <name type="scientific">Bacillus gobiensis</name>
    <dbReference type="NCBI Taxonomy" id="1441095"/>
    <lineage>
        <taxon>Bacteria</taxon>
        <taxon>Bacillati</taxon>
        <taxon>Bacillota</taxon>
        <taxon>Bacilli</taxon>
        <taxon>Bacillales</taxon>
        <taxon>Bacillaceae</taxon>
        <taxon>Bacillus</taxon>
    </lineage>
</organism>
<name>A0A0M4FRD2_9BACI</name>
<dbReference type="PATRIC" id="fig|1441095.3.peg.157"/>
<keyword evidence="4" id="KW-1185">Reference proteome</keyword>
<dbReference type="PANTHER" id="PTHR48081">
    <property type="entry name" value="AB HYDROLASE SUPERFAMILY PROTEIN C4A8.06C"/>
    <property type="match status" value="1"/>
</dbReference>
<sequence length="302" mass="33780">MADISNADSEIKVLDWEQNINSYVQLIPNIEFSNVEGTSLKLNLLVYRNPMDALFNRDGNQEKYPLIIYLQGSGWGWTEQDTFGFLPQLVDFAKQGYVIASVQYRGSSEAIFPAQIQDVKTAVRFLKANAFQYNIDPQKVGVWGDSSGGHLALLLGLTEGIEEFDGDREYPHESTHVQAIVDWFGPTEILTMSQFPSAFDHDSPQSPESKLIGGAVQENKEKARKASPIEYVHPDAPPILMMHGDQDDVVPYEQSVQFFKALKQAGNDATLYKITGAGHIAFTQPHTLETVKSFFYSHLIES</sequence>
<dbReference type="InterPro" id="IPR050300">
    <property type="entry name" value="GDXG_lipolytic_enzyme"/>
</dbReference>
<dbReference type="GO" id="GO:0016787">
    <property type="term" value="F:hydrolase activity"/>
    <property type="evidence" value="ECO:0007669"/>
    <property type="project" value="UniProtKB-KW"/>
</dbReference>
<evidence type="ECO:0000313" key="3">
    <source>
        <dbReference type="EMBL" id="ALC80280.1"/>
    </source>
</evidence>
<protein>
    <submittedName>
        <fullName evidence="3">Peptidase S9</fullName>
    </submittedName>
</protein>
<dbReference type="Proteomes" id="UP000067625">
    <property type="component" value="Chromosome"/>
</dbReference>
<evidence type="ECO:0000256" key="1">
    <source>
        <dbReference type="ARBA" id="ARBA00022801"/>
    </source>
</evidence>
<gene>
    <name evidence="3" type="ORF">AM592_00695</name>
</gene>
<dbReference type="SUPFAM" id="SSF53474">
    <property type="entry name" value="alpha/beta-Hydrolases"/>
    <property type="match status" value="1"/>
</dbReference>
<keyword evidence="1" id="KW-0378">Hydrolase</keyword>
<dbReference type="InterPro" id="IPR049492">
    <property type="entry name" value="BD-FAE-like_dom"/>
</dbReference>
<dbReference type="Gene3D" id="3.40.50.1820">
    <property type="entry name" value="alpha/beta hydrolase"/>
    <property type="match status" value="1"/>
</dbReference>
<proteinExistence type="predicted"/>